<dbReference type="EMBL" id="AGNK02002029">
    <property type="status" value="NOT_ANNOTATED_CDS"/>
    <property type="molecule type" value="Genomic_DNA"/>
</dbReference>
<dbReference type="OrthoDB" id="711198at2759"/>
<feature type="chain" id="PRO_5010127566" description="Knottin scorpion toxin-like domain-containing protein" evidence="3">
    <location>
        <begin position="32"/>
        <end position="83"/>
    </location>
</feature>
<name>K3ZBA6_SETIT</name>
<reference evidence="5" key="3">
    <citation type="submission" date="2018-08" db="UniProtKB">
        <authorList>
            <consortium name="EnsemblPlants"/>
        </authorList>
    </citation>
    <scope>IDENTIFICATION</scope>
    <source>
        <strain evidence="5">Yugu1</strain>
    </source>
</reference>
<reference evidence="4 6" key="1">
    <citation type="journal article" date="2012" name="Nat. Biotechnol.">
        <title>Reference genome sequence of the model plant Setaria.</title>
        <authorList>
            <person name="Bennetzen J.L."/>
            <person name="Schmutz J."/>
            <person name="Wang H."/>
            <person name="Percifield R."/>
            <person name="Hawkins J."/>
            <person name="Pontaroli A.C."/>
            <person name="Estep M."/>
            <person name="Feng L."/>
            <person name="Vaughn J.N."/>
            <person name="Grimwood J."/>
            <person name="Jenkins J."/>
            <person name="Barry K."/>
            <person name="Lindquist E."/>
            <person name="Hellsten U."/>
            <person name="Deshpande S."/>
            <person name="Wang X."/>
            <person name="Wu X."/>
            <person name="Mitros T."/>
            <person name="Triplett J."/>
            <person name="Yang X."/>
            <person name="Ye C.Y."/>
            <person name="Mauro-Herrera M."/>
            <person name="Wang L."/>
            <person name="Li P."/>
            <person name="Sharma M."/>
            <person name="Sharma R."/>
            <person name="Ronald P.C."/>
            <person name="Panaud O."/>
            <person name="Kellogg E.A."/>
            <person name="Brutnell T.P."/>
            <person name="Doust A.N."/>
            <person name="Tuskan G.A."/>
            <person name="Rokhsar D."/>
            <person name="Devos K.M."/>
        </authorList>
    </citation>
    <scope>NUCLEOTIDE SEQUENCE [LARGE SCALE GENOMIC DNA]</scope>
    <source>
        <strain evidence="6">cv. Yugu1</strain>
        <strain evidence="4">Yugu1</strain>
    </source>
</reference>
<evidence type="ECO:0000256" key="3">
    <source>
        <dbReference type="SAM" id="SignalP"/>
    </source>
</evidence>
<feature type="signal peptide" evidence="3">
    <location>
        <begin position="1"/>
        <end position="31"/>
    </location>
</feature>
<dbReference type="Pfam" id="PF03784">
    <property type="entry name" value="Cyclotide"/>
    <property type="match status" value="1"/>
</dbReference>
<dbReference type="Proteomes" id="UP000004995">
    <property type="component" value="Unassembled WGS sequence"/>
</dbReference>
<accession>K3ZBA6</accession>
<dbReference type="eggNOG" id="ENOG502R4R1">
    <property type="taxonomic scope" value="Eukaryota"/>
</dbReference>
<dbReference type="AlphaFoldDB" id="K3ZBA6"/>
<dbReference type="InterPro" id="IPR036146">
    <property type="entry name" value="Cyclotide_sf"/>
</dbReference>
<dbReference type="PROSITE" id="PS51052">
    <property type="entry name" value="CYCLOTIDE"/>
    <property type="match status" value="1"/>
</dbReference>
<dbReference type="InterPro" id="IPR005535">
    <property type="entry name" value="Cyclotide"/>
</dbReference>
<evidence type="ECO:0000256" key="1">
    <source>
        <dbReference type="ARBA" id="ARBA00022821"/>
    </source>
</evidence>
<evidence type="ECO:0008006" key="7">
    <source>
        <dbReference type="Google" id="ProtNLM"/>
    </source>
</evidence>
<gene>
    <name evidence="4" type="ORF">SETIT_3G339600v2</name>
</gene>
<dbReference type="Gramene" id="KQL16662">
    <property type="protein sequence ID" value="KQL16662"/>
    <property type="gene ID" value="SETIT_023827mg"/>
</dbReference>
<proteinExistence type="predicted"/>
<evidence type="ECO:0000313" key="6">
    <source>
        <dbReference type="Proteomes" id="UP000004995"/>
    </source>
</evidence>
<evidence type="ECO:0000313" key="4">
    <source>
        <dbReference type="EMBL" id="RCV18893.1"/>
    </source>
</evidence>
<evidence type="ECO:0000313" key="5">
    <source>
        <dbReference type="EnsemblPlants" id="KQL16662"/>
    </source>
</evidence>
<dbReference type="EnsemblPlants" id="KQL16662">
    <property type="protein sequence ID" value="KQL16662"/>
    <property type="gene ID" value="SETIT_023827mg"/>
</dbReference>
<sequence>MESGKRATGVVALVAMMVVLHQLMAAPMAMARSLQDTTSVLSLNRSAREFAWQGGISCGETCLMLPCFIQAIGCRCKNKICYK</sequence>
<keyword evidence="1" id="KW-0611">Plant defense</keyword>
<keyword evidence="6" id="KW-1185">Reference proteome</keyword>
<evidence type="ECO:0000256" key="2">
    <source>
        <dbReference type="ARBA" id="ARBA00023157"/>
    </source>
</evidence>
<reference evidence="4" key="2">
    <citation type="submission" date="2015-07" db="EMBL/GenBank/DDBJ databases">
        <authorList>
            <person name="Noorani M."/>
        </authorList>
    </citation>
    <scope>NUCLEOTIDE SEQUENCE</scope>
    <source>
        <strain evidence="4">Yugu1</strain>
    </source>
</reference>
<keyword evidence="2" id="KW-1015">Disulfide bond</keyword>
<dbReference type="HOGENOM" id="CLU_2562717_0_0_1"/>
<keyword evidence="3" id="KW-0732">Signal</keyword>
<dbReference type="SUPFAM" id="SSF57038">
    <property type="entry name" value="Cyclotides"/>
    <property type="match status" value="1"/>
</dbReference>
<dbReference type="EMBL" id="CM003530">
    <property type="protein sequence ID" value="RCV18893.1"/>
    <property type="molecule type" value="Genomic_DNA"/>
</dbReference>
<protein>
    <recommendedName>
        <fullName evidence="7">Knottin scorpion toxin-like domain-containing protein</fullName>
    </recommendedName>
</protein>
<organism evidence="5 6">
    <name type="scientific">Setaria italica</name>
    <name type="common">Foxtail millet</name>
    <name type="synonym">Panicum italicum</name>
    <dbReference type="NCBI Taxonomy" id="4555"/>
    <lineage>
        <taxon>Eukaryota</taxon>
        <taxon>Viridiplantae</taxon>
        <taxon>Streptophyta</taxon>
        <taxon>Embryophyta</taxon>
        <taxon>Tracheophyta</taxon>
        <taxon>Spermatophyta</taxon>
        <taxon>Magnoliopsida</taxon>
        <taxon>Liliopsida</taxon>
        <taxon>Poales</taxon>
        <taxon>Poaceae</taxon>
        <taxon>PACMAD clade</taxon>
        <taxon>Panicoideae</taxon>
        <taxon>Panicodae</taxon>
        <taxon>Paniceae</taxon>
        <taxon>Cenchrinae</taxon>
        <taxon>Setaria</taxon>
    </lineage>
</organism>
<dbReference type="GO" id="GO:0006952">
    <property type="term" value="P:defense response"/>
    <property type="evidence" value="ECO:0007669"/>
    <property type="project" value="UniProtKB-KW"/>
</dbReference>